<proteinExistence type="predicted"/>
<name>A0A6J4VCU1_9DEIN</name>
<dbReference type="AlphaFoldDB" id="A0A6J4VCU1"/>
<reference evidence="2" key="1">
    <citation type="submission" date="2020-02" db="EMBL/GenBank/DDBJ databases">
        <authorList>
            <person name="Meier V. D."/>
        </authorList>
    </citation>
    <scope>NUCLEOTIDE SEQUENCE</scope>
    <source>
        <strain evidence="2">AVDCRST_MAG86</strain>
    </source>
</reference>
<protein>
    <submittedName>
        <fullName evidence="2">Uncharacterized protein</fullName>
    </submittedName>
</protein>
<feature type="non-terminal residue" evidence="2">
    <location>
        <position position="1"/>
    </location>
</feature>
<feature type="non-terminal residue" evidence="2">
    <location>
        <position position="79"/>
    </location>
</feature>
<evidence type="ECO:0000256" key="1">
    <source>
        <dbReference type="SAM" id="MobiDB-lite"/>
    </source>
</evidence>
<sequence length="79" mass="8767">DARRIRHRLRGMAVTAGAPPRLCGVVRYRARQADACGLRPCVRAAHASRERRRRARGVGFTQPGEPQPGQRLASLPSRQ</sequence>
<feature type="region of interest" description="Disordered" evidence="1">
    <location>
        <begin position="45"/>
        <end position="79"/>
    </location>
</feature>
<evidence type="ECO:0000313" key="2">
    <source>
        <dbReference type="EMBL" id="CAA9570527.1"/>
    </source>
</evidence>
<accession>A0A6J4VCU1</accession>
<gene>
    <name evidence="2" type="ORF">AVDCRST_MAG86-1610</name>
</gene>
<organism evidence="2">
    <name type="scientific">uncultured Truepera sp</name>
    <dbReference type="NCBI Taxonomy" id="543023"/>
    <lineage>
        <taxon>Bacteria</taxon>
        <taxon>Thermotogati</taxon>
        <taxon>Deinococcota</taxon>
        <taxon>Deinococci</taxon>
        <taxon>Trueperales</taxon>
        <taxon>Trueperaceae</taxon>
        <taxon>Truepera</taxon>
        <taxon>environmental samples</taxon>
    </lineage>
</organism>
<dbReference type="EMBL" id="CADCWP010000118">
    <property type="protein sequence ID" value="CAA9570527.1"/>
    <property type="molecule type" value="Genomic_DNA"/>
</dbReference>